<proteinExistence type="predicted"/>
<dbReference type="EMBL" id="CP069389">
    <property type="protein sequence ID" value="QRN90757.1"/>
    <property type="molecule type" value="Genomic_DNA"/>
</dbReference>
<evidence type="ECO:0000313" key="1">
    <source>
        <dbReference type="EMBL" id="QRN90757.1"/>
    </source>
</evidence>
<evidence type="ECO:0008006" key="3">
    <source>
        <dbReference type="Google" id="ProtNLM"/>
    </source>
</evidence>
<evidence type="ECO:0000313" key="2">
    <source>
        <dbReference type="Proteomes" id="UP000640299"/>
    </source>
</evidence>
<dbReference type="RefSeq" id="WP_196968066.1">
    <property type="nucleotide sequence ID" value="NZ_CP069389.1"/>
</dbReference>
<dbReference type="AlphaFoldDB" id="A0AB37HRZ4"/>
<name>A0AB37HRZ4_MAMSC</name>
<dbReference type="Proteomes" id="UP000640299">
    <property type="component" value="Chromosome"/>
</dbReference>
<protein>
    <recommendedName>
        <fullName evidence="3">DNA-binding protein</fullName>
    </recommendedName>
</protein>
<reference evidence="1" key="1">
    <citation type="submission" date="2021-02" db="EMBL/GenBank/DDBJ databases">
        <title>cfr and optrA-positive Staphylococcus spp.</title>
        <authorList>
            <person name="Chen L."/>
        </authorList>
    </citation>
    <scope>NUCLEOTIDE SEQUENCE</scope>
    <source>
        <strain evidence="1">GDQ20D70P</strain>
    </source>
</reference>
<sequence length="70" mass="8157">MEFIGFADVKEFKKISGISENDLERKVFVNKGFQEKCMYRFGNGNKRYIKVAPAIDYIAENLMKNETEVN</sequence>
<gene>
    <name evidence="1" type="ORF">JRU67_11970</name>
</gene>
<organism evidence="1 2">
    <name type="scientific">Mammaliicoccus sciuri</name>
    <name type="common">Staphylococcus sciuri</name>
    <dbReference type="NCBI Taxonomy" id="1296"/>
    <lineage>
        <taxon>Bacteria</taxon>
        <taxon>Bacillati</taxon>
        <taxon>Bacillota</taxon>
        <taxon>Bacilli</taxon>
        <taxon>Bacillales</taxon>
        <taxon>Staphylococcaceae</taxon>
        <taxon>Mammaliicoccus</taxon>
    </lineage>
</organism>
<accession>A0AB37HRZ4</accession>